<keyword evidence="4" id="KW-1185">Reference proteome</keyword>
<reference evidence="4" key="1">
    <citation type="journal article" date="2018" name="Nat. Microbiol.">
        <title>Leveraging single-cell genomics to expand the fungal tree of life.</title>
        <authorList>
            <person name="Ahrendt S.R."/>
            <person name="Quandt C.A."/>
            <person name="Ciobanu D."/>
            <person name="Clum A."/>
            <person name="Salamov A."/>
            <person name="Andreopoulos B."/>
            <person name="Cheng J.F."/>
            <person name="Woyke T."/>
            <person name="Pelin A."/>
            <person name="Henrissat B."/>
            <person name="Reynolds N.K."/>
            <person name="Benny G.L."/>
            <person name="Smith M.E."/>
            <person name="James T.Y."/>
            <person name="Grigoriev I.V."/>
        </authorList>
    </citation>
    <scope>NUCLEOTIDE SEQUENCE [LARGE SCALE GENOMIC DNA]</scope>
    <source>
        <strain evidence="4">RSA 468</strain>
    </source>
</reference>
<proteinExistence type="predicted"/>
<dbReference type="InterPro" id="IPR040233">
    <property type="entry name" value="CCD97-like_C"/>
</dbReference>
<evidence type="ECO:0000313" key="3">
    <source>
        <dbReference type="EMBL" id="RKP36125.1"/>
    </source>
</evidence>
<evidence type="ECO:0000256" key="1">
    <source>
        <dbReference type="SAM" id="MobiDB-lite"/>
    </source>
</evidence>
<dbReference type="Pfam" id="PF09747">
    <property type="entry name" value="CCD97-like_C"/>
    <property type="match status" value="1"/>
</dbReference>
<feature type="region of interest" description="Disordered" evidence="1">
    <location>
        <begin position="151"/>
        <end position="231"/>
    </location>
</feature>
<feature type="compositionally biased region" description="Polar residues" evidence="1">
    <location>
        <begin position="185"/>
        <end position="198"/>
    </location>
</feature>
<feature type="region of interest" description="Disordered" evidence="1">
    <location>
        <begin position="88"/>
        <end position="138"/>
    </location>
</feature>
<evidence type="ECO:0000313" key="4">
    <source>
        <dbReference type="Proteomes" id="UP000268162"/>
    </source>
</evidence>
<feature type="compositionally biased region" description="Basic and acidic residues" evidence="1">
    <location>
        <begin position="115"/>
        <end position="124"/>
    </location>
</feature>
<feature type="compositionally biased region" description="Low complexity" evidence="1">
    <location>
        <begin position="216"/>
        <end position="231"/>
    </location>
</feature>
<feature type="compositionally biased region" description="Pro residues" evidence="1">
    <location>
        <begin position="165"/>
        <end position="177"/>
    </location>
</feature>
<evidence type="ECO:0000259" key="2">
    <source>
        <dbReference type="Pfam" id="PF09747"/>
    </source>
</evidence>
<accession>A0A4P9ZRW8</accession>
<protein>
    <submittedName>
        <fullName evidence="3">Coiled-coil domain-containing protein-domain-containing protein</fullName>
    </submittedName>
</protein>
<name>A0A4P9ZRW8_9FUNG</name>
<feature type="compositionally biased region" description="Polar residues" evidence="1">
    <location>
        <begin position="151"/>
        <end position="161"/>
    </location>
</feature>
<dbReference type="AlphaFoldDB" id="A0A4P9ZRW8"/>
<sequence length="291" mass="32790">MGVPAPPSSIAYKRRLYYLRTVLHPEGYFDKAALRQRDPVLYHHHLGQFEPDEGSQPFPDNLGLVERMYADIDWQIAYQAVLDDQKLPKQNRQGSVPRPPASSDLTSWPQQFPRQTREWDRDSWEENDSDSEDGDETGPEMLAAFSRLMSRNSPSNLSQPTAPRIQPPPEVSPPPASAGPELSIKQASPLSPYNSPNTQYPPPRTEITDNRTVGLSPMSASTTSTPPSPQLSAADLKELELDLIQISERRFLAGLDRDFDYSVVDDNELYDDIRACDDEVEEAYFDSEEPN</sequence>
<dbReference type="InterPro" id="IPR018613">
    <property type="entry name" value="Ccdc97-like"/>
</dbReference>
<dbReference type="EMBL" id="ML002715">
    <property type="protein sequence ID" value="RKP36125.1"/>
    <property type="molecule type" value="Genomic_DNA"/>
</dbReference>
<dbReference type="Proteomes" id="UP000268162">
    <property type="component" value="Unassembled WGS sequence"/>
</dbReference>
<dbReference type="STRING" id="215637.A0A4P9ZRW8"/>
<feature type="compositionally biased region" description="Acidic residues" evidence="1">
    <location>
        <begin position="125"/>
        <end position="138"/>
    </location>
</feature>
<feature type="domain" description="CCD97-like C-terminal" evidence="2">
    <location>
        <begin position="14"/>
        <end position="288"/>
    </location>
</feature>
<gene>
    <name evidence="3" type="ORF">BJ085DRAFT_30579</name>
</gene>
<feature type="compositionally biased region" description="Polar residues" evidence="1">
    <location>
        <begin position="103"/>
        <end position="114"/>
    </location>
</feature>
<organism evidence="3 4">
    <name type="scientific">Dimargaris cristalligena</name>
    <dbReference type="NCBI Taxonomy" id="215637"/>
    <lineage>
        <taxon>Eukaryota</taxon>
        <taxon>Fungi</taxon>
        <taxon>Fungi incertae sedis</taxon>
        <taxon>Zoopagomycota</taxon>
        <taxon>Kickxellomycotina</taxon>
        <taxon>Dimargaritomycetes</taxon>
        <taxon>Dimargaritales</taxon>
        <taxon>Dimargaritaceae</taxon>
        <taxon>Dimargaris</taxon>
    </lineage>
</organism>
<dbReference type="PANTHER" id="PTHR31840">
    <property type="entry name" value="COILED-COIL DOMAIN-CONTAINING PROTEIN 97"/>
    <property type="match status" value="1"/>
</dbReference>
<dbReference type="PANTHER" id="PTHR31840:SF1">
    <property type="entry name" value="COILED-COIL DOMAIN-CONTAINING PROTEIN 97"/>
    <property type="match status" value="1"/>
</dbReference>